<evidence type="ECO:0000256" key="1">
    <source>
        <dbReference type="SAM" id="Phobius"/>
    </source>
</evidence>
<feature type="transmembrane region" description="Helical" evidence="1">
    <location>
        <begin position="43"/>
        <end position="66"/>
    </location>
</feature>
<organism evidence="2 3">
    <name type="scientific">Methylomonas lenta</name>
    <dbReference type="NCBI Taxonomy" id="980561"/>
    <lineage>
        <taxon>Bacteria</taxon>
        <taxon>Pseudomonadati</taxon>
        <taxon>Pseudomonadota</taxon>
        <taxon>Gammaproteobacteria</taxon>
        <taxon>Methylococcales</taxon>
        <taxon>Methylococcaceae</taxon>
        <taxon>Methylomonas</taxon>
    </lineage>
</organism>
<reference evidence="2 3" key="1">
    <citation type="submission" date="2016-03" db="EMBL/GenBank/DDBJ databases">
        <authorList>
            <person name="Ploux O."/>
        </authorList>
    </citation>
    <scope>NUCLEOTIDE SEQUENCE [LARGE SCALE GENOMIC DNA]</scope>
    <source>
        <strain evidence="2 3">R-45370</strain>
    </source>
</reference>
<accession>A0A177MYF0</accession>
<keyword evidence="1" id="KW-1133">Transmembrane helix</keyword>
<proteinExistence type="predicted"/>
<comment type="caution">
    <text evidence="2">The sequence shown here is derived from an EMBL/GenBank/DDBJ whole genome shotgun (WGS) entry which is preliminary data.</text>
</comment>
<dbReference type="Proteomes" id="UP000078476">
    <property type="component" value="Unassembled WGS sequence"/>
</dbReference>
<feature type="transmembrane region" description="Helical" evidence="1">
    <location>
        <begin position="98"/>
        <end position="116"/>
    </location>
</feature>
<evidence type="ECO:0000313" key="2">
    <source>
        <dbReference type="EMBL" id="OAI10726.1"/>
    </source>
</evidence>
<name>A0A177MYF0_9GAMM</name>
<dbReference type="OrthoDB" id="9998729at2"/>
<dbReference type="RefSeq" id="WP_066986735.1">
    <property type="nucleotide sequence ID" value="NZ_LUUI01000150.1"/>
</dbReference>
<keyword evidence="3" id="KW-1185">Reference proteome</keyword>
<keyword evidence="1" id="KW-0472">Membrane</keyword>
<protein>
    <submittedName>
        <fullName evidence="2">Uncharacterized protein</fullName>
    </submittedName>
</protein>
<feature type="transmembrane region" description="Helical" evidence="1">
    <location>
        <begin position="73"/>
        <end position="92"/>
    </location>
</feature>
<dbReference type="EMBL" id="LUUI01000150">
    <property type="protein sequence ID" value="OAI10726.1"/>
    <property type="molecule type" value="Genomic_DNA"/>
</dbReference>
<keyword evidence="1" id="KW-0812">Transmembrane</keyword>
<gene>
    <name evidence="2" type="ORF">A1359_15815</name>
</gene>
<sequence>MAKIINFPNSTPAAPVKKILDVTRRYVYRKPMPYSVFLWCSRALVRTADFLVVLLRTFTLTLLLWFRPILFVVIRPLSGLLLIAFIVCLFTHPADQRLTWGFGSLSFGAFLIMYLYDRMLVFLSCGNVVSILN</sequence>
<evidence type="ECO:0000313" key="3">
    <source>
        <dbReference type="Proteomes" id="UP000078476"/>
    </source>
</evidence>
<dbReference type="AlphaFoldDB" id="A0A177MYF0"/>